<reference evidence="2 3" key="1">
    <citation type="journal article" date="2023" name="Plants (Basel)">
        <title>Bridging the Gap: Combining Genomics and Transcriptomics Approaches to Understand Stylosanthes scabra, an Orphan Legume from the Brazilian Caatinga.</title>
        <authorList>
            <person name="Ferreira-Neto J.R.C."/>
            <person name="da Silva M.D."/>
            <person name="Binneck E."/>
            <person name="de Melo N.F."/>
            <person name="da Silva R.H."/>
            <person name="de Melo A.L.T.M."/>
            <person name="Pandolfi V."/>
            <person name="Bustamante F.O."/>
            <person name="Brasileiro-Vidal A.C."/>
            <person name="Benko-Iseppon A.M."/>
        </authorList>
    </citation>
    <scope>NUCLEOTIDE SEQUENCE [LARGE SCALE GENOMIC DNA]</scope>
    <source>
        <tissue evidence="2">Leaves</tissue>
    </source>
</reference>
<keyword evidence="3" id="KW-1185">Reference proteome</keyword>
<evidence type="ECO:0000313" key="2">
    <source>
        <dbReference type="EMBL" id="MED6225432.1"/>
    </source>
</evidence>
<dbReference type="Proteomes" id="UP001341840">
    <property type="component" value="Unassembled WGS sequence"/>
</dbReference>
<proteinExistence type="predicted"/>
<evidence type="ECO:0000256" key="1">
    <source>
        <dbReference type="SAM" id="MobiDB-lite"/>
    </source>
</evidence>
<protein>
    <submittedName>
        <fullName evidence="2">Uncharacterized protein</fullName>
    </submittedName>
</protein>
<accession>A0ABU6ZTU1</accession>
<dbReference type="EMBL" id="JASCZI010273878">
    <property type="protein sequence ID" value="MED6225432.1"/>
    <property type="molecule type" value="Genomic_DNA"/>
</dbReference>
<sequence>MRAKVPEKNPNMVLYDGTSDPRHNLSKFQSRMYLAGALDATRCKAFPTTLTKAAQHWFDSASDMLRIDPKLASHKLVVYPGTRPVQQRRQKMNEEQAQVVEE</sequence>
<gene>
    <name evidence="2" type="ORF">PIB30_093689</name>
</gene>
<comment type="caution">
    <text evidence="2">The sequence shown here is derived from an EMBL/GenBank/DDBJ whole genome shotgun (WGS) entry which is preliminary data.</text>
</comment>
<evidence type="ECO:0000313" key="3">
    <source>
        <dbReference type="Proteomes" id="UP001341840"/>
    </source>
</evidence>
<feature type="region of interest" description="Disordered" evidence="1">
    <location>
        <begin position="83"/>
        <end position="102"/>
    </location>
</feature>
<name>A0ABU6ZTU1_9FABA</name>
<organism evidence="2 3">
    <name type="scientific">Stylosanthes scabra</name>
    <dbReference type="NCBI Taxonomy" id="79078"/>
    <lineage>
        <taxon>Eukaryota</taxon>
        <taxon>Viridiplantae</taxon>
        <taxon>Streptophyta</taxon>
        <taxon>Embryophyta</taxon>
        <taxon>Tracheophyta</taxon>
        <taxon>Spermatophyta</taxon>
        <taxon>Magnoliopsida</taxon>
        <taxon>eudicotyledons</taxon>
        <taxon>Gunneridae</taxon>
        <taxon>Pentapetalae</taxon>
        <taxon>rosids</taxon>
        <taxon>fabids</taxon>
        <taxon>Fabales</taxon>
        <taxon>Fabaceae</taxon>
        <taxon>Papilionoideae</taxon>
        <taxon>50 kb inversion clade</taxon>
        <taxon>dalbergioids sensu lato</taxon>
        <taxon>Dalbergieae</taxon>
        <taxon>Pterocarpus clade</taxon>
        <taxon>Stylosanthes</taxon>
    </lineage>
</organism>